<comment type="subcellular location">
    <subcellularLocation>
        <location evidence="1">Nucleus</location>
    </subcellularLocation>
</comment>
<keyword evidence="4" id="KW-0539">Nucleus</keyword>
<dbReference type="GO" id="GO:0006606">
    <property type="term" value="P:protein import into nucleus"/>
    <property type="evidence" value="ECO:0007669"/>
    <property type="project" value="TreeGrafter"/>
</dbReference>
<sequence>MSALDQICATLAMARESVDAVRKPAEAQLKRWEVEPGFHSTLQEVAYTRTIDVKIRHLAILLLKNGVERFWRKKIEVGGIQPEEKARIRAKSLTFFDEEVKDLAKQNAVIVSRIAAIDFPNHWPDLLQTLVQTVQASDATSQALHFRENSLYVLALVVKTLGAKQMPASKRLFQQLAPEIFTFTSNLFVDRTNNVFSKAESLFANGVVDHADLATSLRIALLCLKALRMTIVYGIPNFSKQEAPVQFLGLLLQQLPKFLQLRKGDGERKSSLFHTYSGFSLASPIVADPKYERVLLQALTILKNIIKHPSLALLRRQSDSPELIATQTAAKQVQKDILRPEFVTACTQILVSRYLIMSPEDLQTWEEDPESFIEEEESDRWEYSLRPCASKVVIELIATNRDLLGPVVVNMLTTVSVDGTVDMNAILIKDAVYCVVGSCAQDMYDYVDFDNWFHQKLIPDATHPDPRTRILRRRVAWLIGEWIDVKTGKEVRGDVYRLLHRLMSEEEDLVVRLAAVATLRKCVDDLDFEIPPFLPYLEPTVRIFAALVEQVEESDSKRTILMALAVVVERVESHLIVLLQAVGPHSMSLHEFIIPIIAHSVDLDNREHVHLLEDGLDLWLSVMHAATECTPALLQLFTFIPKLFETETDTLRIALKLVEAYVLLAPQIIMESLTVPVVERISNLLGDSLKLDASNALLRCVDTLLLAASAAGPACFSKFCEQLVASRMLEKLVRALVENLDEVQVRVGYATILARVALCDAAFFRSLCLAFGGGTMGAMVDAWCDKVRFCCLMVGQ</sequence>
<dbReference type="InterPro" id="IPR001494">
    <property type="entry name" value="Importin-beta_N"/>
</dbReference>
<dbReference type="PANTHER" id="PTHR10997">
    <property type="entry name" value="IMPORTIN-7, 8, 11"/>
    <property type="match status" value="1"/>
</dbReference>
<evidence type="ECO:0000313" key="6">
    <source>
        <dbReference type="EMBL" id="RKO91573.1"/>
    </source>
</evidence>
<keyword evidence="7" id="KW-1185">Reference proteome</keyword>
<evidence type="ECO:0000256" key="2">
    <source>
        <dbReference type="ARBA" id="ARBA00007991"/>
    </source>
</evidence>
<dbReference type="Gene3D" id="1.25.10.10">
    <property type="entry name" value="Leucine-rich Repeat Variant"/>
    <property type="match status" value="1"/>
</dbReference>
<evidence type="ECO:0000259" key="5">
    <source>
        <dbReference type="PROSITE" id="PS50166"/>
    </source>
</evidence>
<evidence type="ECO:0000313" key="7">
    <source>
        <dbReference type="Proteomes" id="UP000269721"/>
    </source>
</evidence>
<dbReference type="PROSITE" id="PS50166">
    <property type="entry name" value="IMPORTIN_B_NT"/>
    <property type="match status" value="1"/>
</dbReference>
<dbReference type="SMART" id="SM00913">
    <property type="entry name" value="IBN_N"/>
    <property type="match status" value="1"/>
</dbReference>
<dbReference type="GO" id="GO:0005829">
    <property type="term" value="C:cytosol"/>
    <property type="evidence" value="ECO:0007669"/>
    <property type="project" value="TreeGrafter"/>
</dbReference>
<dbReference type="GO" id="GO:0031267">
    <property type="term" value="F:small GTPase binding"/>
    <property type="evidence" value="ECO:0007669"/>
    <property type="project" value="InterPro"/>
</dbReference>
<dbReference type="InterPro" id="IPR058669">
    <property type="entry name" value="TPR_IPO7/11-like"/>
</dbReference>
<dbReference type="InterPro" id="IPR011989">
    <property type="entry name" value="ARM-like"/>
</dbReference>
<dbReference type="GO" id="GO:0005635">
    <property type="term" value="C:nuclear envelope"/>
    <property type="evidence" value="ECO:0007669"/>
    <property type="project" value="TreeGrafter"/>
</dbReference>
<proteinExistence type="inferred from homology"/>
<dbReference type="AlphaFoldDB" id="A0A4P9WI75"/>
<dbReference type="InterPro" id="IPR016024">
    <property type="entry name" value="ARM-type_fold"/>
</dbReference>
<organism evidence="6 7">
    <name type="scientific">Blyttiomyces helicus</name>
    <dbReference type="NCBI Taxonomy" id="388810"/>
    <lineage>
        <taxon>Eukaryota</taxon>
        <taxon>Fungi</taxon>
        <taxon>Fungi incertae sedis</taxon>
        <taxon>Chytridiomycota</taxon>
        <taxon>Chytridiomycota incertae sedis</taxon>
        <taxon>Chytridiomycetes</taxon>
        <taxon>Chytridiomycetes incertae sedis</taxon>
        <taxon>Blyttiomyces</taxon>
    </lineage>
</organism>
<accession>A0A4P9WI75</accession>
<evidence type="ECO:0000256" key="1">
    <source>
        <dbReference type="ARBA" id="ARBA00004123"/>
    </source>
</evidence>
<dbReference type="Proteomes" id="UP000269721">
    <property type="component" value="Unassembled WGS sequence"/>
</dbReference>
<dbReference type="PANTHER" id="PTHR10997:SF7">
    <property type="entry name" value="IMPORTIN-11"/>
    <property type="match status" value="1"/>
</dbReference>
<evidence type="ECO:0000256" key="3">
    <source>
        <dbReference type="ARBA" id="ARBA00022448"/>
    </source>
</evidence>
<dbReference type="EMBL" id="KZ995005">
    <property type="protein sequence ID" value="RKO91573.1"/>
    <property type="molecule type" value="Genomic_DNA"/>
</dbReference>
<dbReference type="Pfam" id="PF03810">
    <property type="entry name" value="IBN_N"/>
    <property type="match status" value="1"/>
</dbReference>
<protein>
    <submittedName>
        <fullName evidence="6">Armadillo-type protein</fullName>
    </submittedName>
</protein>
<dbReference type="SUPFAM" id="SSF48371">
    <property type="entry name" value="ARM repeat"/>
    <property type="match status" value="1"/>
</dbReference>
<feature type="domain" description="Importin N-terminal" evidence="5">
    <location>
        <begin position="25"/>
        <end position="98"/>
    </location>
</feature>
<dbReference type="OrthoDB" id="361693at2759"/>
<keyword evidence="3" id="KW-0813">Transport</keyword>
<comment type="similarity">
    <text evidence="2">Belongs to the importin beta family.</text>
</comment>
<reference evidence="7" key="1">
    <citation type="journal article" date="2018" name="Nat. Microbiol.">
        <title>Leveraging single-cell genomics to expand the fungal tree of life.</title>
        <authorList>
            <person name="Ahrendt S.R."/>
            <person name="Quandt C.A."/>
            <person name="Ciobanu D."/>
            <person name="Clum A."/>
            <person name="Salamov A."/>
            <person name="Andreopoulos B."/>
            <person name="Cheng J.F."/>
            <person name="Woyke T."/>
            <person name="Pelin A."/>
            <person name="Henrissat B."/>
            <person name="Reynolds N.K."/>
            <person name="Benny G.L."/>
            <person name="Smith M.E."/>
            <person name="James T.Y."/>
            <person name="Grigoriev I.V."/>
        </authorList>
    </citation>
    <scope>NUCLEOTIDE SEQUENCE [LARGE SCALE GENOMIC DNA]</scope>
</reference>
<name>A0A4P9WI75_9FUNG</name>
<dbReference type="Pfam" id="PF25758">
    <property type="entry name" value="TPR_IPO11"/>
    <property type="match status" value="1"/>
</dbReference>
<evidence type="ECO:0000256" key="4">
    <source>
        <dbReference type="ARBA" id="ARBA00023242"/>
    </source>
</evidence>
<gene>
    <name evidence="6" type="ORF">BDK51DRAFT_20985</name>
</gene>